<comment type="caution">
    <text evidence="1">The sequence shown here is derived from an EMBL/GenBank/DDBJ whole genome shotgun (WGS) entry which is preliminary data.</text>
</comment>
<name>A0A395V7J8_9FIRM</name>
<proteinExistence type="predicted"/>
<sequence>MFLMWYYKTMKIIEYSENLEATTEPDGYFYYIMGFFSVLRIPARYISGQQTMHCLLAVHFREDFSVL</sequence>
<accession>A0A395V7J8</accession>
<evidence type="ECO:0000313" key="2">
    <source>
        <dbReference type="Proteomes" id="UP000266172"/>
    </source>
</evidence>
<reference evidence="1 2" key="1">
    <citation type="submission" date="2018-08" db="EMBL/GenBank/DDBJ databases">
        <title>A genome reference for cultivated species of the human gut microbiota.</title>
        <authorList>
            <person name="Zou Y."/>
            <person name="Xue W."/>
            <person name="Luo G."/>
        </authorList>
    </citation>
    <scope>NUCLEOTIDE SEQUENCE [LARGE SCALE GENOMIC DNA]</scope>
    <source>
        <strain evidence="1 2">AF22-12AC</strain>
    </source>
</reference>
<dbReference type="AlphaFoldDB" id="A0A395V7J8"/>
<evidence type="ECO:0000313" key="1">
    <source>
        <dbReference type="EMBL" id="RGS38401.1"/>
    </source>
</evidence>
<dbReference type="Proteomes" id="UP000266172">
    <property type="component" value="Unassembled WGS sequence"/>
</dbReference>
<dbReference type="EMBL" id="QRVL01000012">
    <property type="protein sequence ID" value="RGS38401.1"/>
    <property type="molecule type" value="Genomic_DNA"/>
</dbReference>
<organism evidence="1 2">
    <name type="scientific">Roseburia hominis</name>
    <dbReference type="NCBI Taxonomy" id="301301"/>
    <lineage>
        <taxon>Bacteria</taxon>
        <taxon>Bacillati</taxon>
        <taxon>Bacillota</taxon>
        <taxon>Clostridia</taxon>
        <taxon>Lachnospirales</taxon>
        <taxon>Lachnospiraceae</taxon>
        <taxon>Roseburia</taxon>
    </lineage>
</organism>
<gene>
    <name evidence="1" type="ORF">DWX93_12820</name>
</gene>
<protein>
    <submittedName>
        <fullName evidence="1">Uncharacterized protein</fullName>
    </submittedName>
</protein>